<dbReference type="EMBL" id="MZMV01000131">
    <property type="protein sequence ID" value="OWU96231.1"/>
    <property type="molecule type" value="Genomic_DNA"/>
</dbReference>
<dbReference type="RefSeq" id="WP_144081844.1">
    <property type="nucleotide sequence ID" value="NZ_MZMV01000131.1"/>
</dbReference>
<name>A0A2D0AWE2_9ACTN</name>
<feature type="region of interest" description="Disordered" evidence="1">
    <location>
        <begin position="1"/>
        <end position="63"/>
    </location>
</feature>
<comment type="caution">
    <text evidence="3">The sequence shown here is derived from an EMBL/GenBank/DDBJ whole genome shotgun (WGS) entry which is preliminary data.</text>
</comment>
<dbReference type="CDD" id="cd05379">
    <property type="entry name" value="CAP_bacterial"/>
    <property type="match status" value="1"/>
</dbReference>
<evidence type="ECO:0000259" key="2">
    <source>
        <dbReference type="Pfam" id="PF00188"/>
    </source>
</evidence>
<keyword evidence="4" id="KW-1185">Reference proteome</keyword>
<dbReference type="InterPro" id="IPR035940">
    <property type="entry name" value="CAP_sf"/>
</dbReference>
<protein>
    <recommendedName>
        <fullName evidence="2">SCP domain-containing protein</fullName>
    </recommendedName>
</protein>
<sequence>SATPSPSPTSASPSPSRTATPTPTPSRTQAASRATARGGSGTVAPAAPTTTRAAVSGGGGGSQAQQVVDLVNAERAKAGCAAVTVDAKLTLAAQQHSQDQADHQTMTHTGSDGSNAGQRLDRAGYAWRTYGENVAWNQQTPAAVMQAWMNSSGHRANILNCAFTEIGVGVANGNGPYWTQDFAAPR</sequence>
<feature type="domain" description="SCP" evidence="2">
    <location>
        <begin position="68"/>
        <end position="182"/>
    </location>
</feature>
<feature type="compositionally biased region" description="Low complexity" evidence="1">
    <location>
        <begin position="1"/>
        <end position="55"/>
    </location>
</feature>
<evidence type="ECO:0000313" key="4">
    <source>
        <dbReference type="Proteomes" id="UP000197174"/>
    </source>
</evidence>
<evidence type="ECO:0000256" key="1">
    <source>
        <dbReference type="SAM" id="MobiDB-lite"/>
    </source>
</evidence>
<evidence type="ECO:0000313" key="3">
    <source>
        <dbReference type="EMBL" id="OWU96231.1"/>
    </source>
</evidence>
<dbReference type="PANTHER" id="PTHR31157">
    <property type="entry name" value="SCP DOMAIN-CONTAINING PROTEIN"/>
    <property type="match status" value="1"/>
</dbReference>
<reference evidence="3 4" key="1">
    <citation type="submission" date="2017-03" db="EMBL/GenBank/DDBJ databases">
        <title>Whole genome sequence of Micromonospora wenchangensis, isolated from mangrove soil.</title>
        <authorList>
            <person name="Yang H."/>
        </authorList>
    </citation>
    <scope>NUCLEOTIDE SEQUENCE [LARGE SCALE GENOMIC DNA]</scope>
    <source>
        <strain evidence="3 4">CCTCC AA 2012002</strain>
    </source>
</reference>
<dbReference type="Gene3D" id="3.40.33.10">
    <property type="entry name" value="CAP"/>
    <property type="match status" value="1"/>
</dbReference>
<gene>
    <name evidence="3" type="ORF">B5D80_32590</name>
</gene>
<accession>A0A2D0AWE2</accession>
<dbReference type="AlphaFoldDB" id="A0A2D0AWE2"/>
<dbReference type="PANTHER" id="PTHR31157:SF1">
    <property type="entry name" value="SCP DOMAIN-CONTAINING PROTEIN"/>
    <property type="match status" value="1"/>
</dbReference>
<dbReference type="Pfam" id="PF00188">
    <property type="entry name" value="CAP"/>
    <property type="match status" value="1"/>
</dbReference>
<organism evidence="3 4">
    <name type="scientific">Micromonospora wenchangensis</name>
    <dbReference type="NCBI Taxonomy" id="1185415"/>
    <lineage>
        <taxon>Bacteria</taxon>
        <taxon>Bacillati</taxon>
        <taxon>Actinomycetota</taxon>
        <taxon>Actinomycetes</taxon>
        <taxon>Micromonosporales</taxon>
        <taxon>Micromonosporaceae</taxon>
        <taxon>Micromonospora</taxon>
    </lineage>
</organism>
<proteinExistence type="predicted"/>
<dbReference type="InterPro" id="IPR014044">
    <property type="entry name" value="CAP_dom"/>
</dbReference>
<dbReference type="Proteomes" id="UP000197174">
    <property type="component" value="Unassembled WGS sequence"/>
</dbReference>
<feature type="non-terminal residue" evidence="3">
    <location>
        <position position="1"/>
    </location>
</feature>
<dbReference type="SUPFAM" id="SSF55797">
    <property type="entry name" value="PR-1-like"/>
    <property type="match status" value="1"/>
</dbReference>